<sequence>MNSNKPIYIHACGIHCALGLSRSVIHHSLQSGDAPGMQVTTDSLNSGGQTVVGRAVEPLPDIPARFSHQNTYNNRLALSALNDIKPEIEHAIARYGRERVAVIVGTSTFGMADGEAAMTAFLENGAFPDDYHYHQQEPDNTAEFIADYFDILGPVYTLSTACTSSARALISAKRLLESGLVDAVLAGGADSLCQLTLNGFHGLDALSSERCNPFSQNRNGINIGEGAAFLLLSREPRNHEGHPNTPHIALLGTGDSSDAHHISAPHPDGLGAERAMRRALADAGLSPAQIGYINAHGTATQLNDAMESRAIARVFGSQAPVSSTKPLTGHTLGAAGAVEAAICWHVLHHQLPLPAQVNDGELGDIPISQVSPGMALRQPAIMSNSFAFGGNNVSLIFGVL</sequence>
<dbReference type="GO" id="GO:0006633">
    <property type="term" value="P:fatty acid biosynthetic process"/>
    <property type="evidence" value="ECO:0007669"/>
    <property type="project" value="UniProtKB-UniPathway"/>
</dbReference>
<gene>
    <name evidence="6" type="ORF">ABT57_09840</name>
</gene>
<dbReference type="UniPathway" id="UPA00094"/>
<dbReference type="RefSeq" id="WP_047885049.1">
    <property type="nucleotide sequence ID" value="NZ_LDOU01000007.1"/>
</dbReference>
<name>A0A0J1HEB7_9GAMM</name>
<dbReference type="InterPro" id="IPR014030">
    <property type="entry name" value="Ketoacyl_synth_N"/>
</dbReference>
<dbReference type="GO" id="GO:0005829">
    <property type="term" value="C:cytosol"/>
    <property type="evidence" value="ECO:0007669"/>
    <property type="project" value="TreeGrafter"/>
</dbReference>
<comment type="similarity">
    <text evidence="2 4">Belongs to the thiolase-like superfamily. Beta-ketoacyl-ACP synthases family.</text>
</comment>
<dbReference type="CDD" id="cd00834">
    <property type="entry name" value="KAS_I_II"/>
    <property type="match status" value="1"/>
</dbReference>
<dbReference type="AlphaFoldDB" id="A0A0J1HEB7"/>
<comment type="caution">
    <text evidence="6">The sequence shown here is derived from an EMBL/GenBank/DDBJ whole genome shotgun (WGS) entry which is preliminary data.</text>
</comment>
<dbReference type="PANTHER" id="PTHR11712">
    <property type="entry name" value="POLYKETIDE SYNTHASE-RELATED"/>
    <property type="match status" value="1"/>
</dbReference>
<comment type="pathway">
    <text evidence="1">Lipid metabolism; fatty acid biosynthesis.</text>
</comment>
<evidence type="ECO:0000256" key="4">
    <source>
        <dbReference type="RuleBase" id="RU003694"/>
    </source>
</evidence>
<keyword evidence="7" id="KW-1185">Reference proteome</keyword>
<dbReference type="InterPro" id="IPR016039">
    <property type="entry name" value="Thiolase-like"/>
</dbReference>
<dbReference type="SMART" id="SM00825">
    <property type="entry name" value="PKS_KS"/>
    <property type="match status" value="1"/>
</dbReference>
<feature type="domain" description="Ketosynthase family 3 (KS3)" evidence="5">
    <location>
        <begin position="1"/>
        <end position="399"/>
    </location>
</feature>
<proteinExistence type="inferred from homology"/>
<dbReference type="Pfam" id="PF02801">
    <property type="entry name" value="Ketoacyl-synt_C"/>
    <property type="match status" value="1"/>
</dbReference>
<evidence type="ECO:0000259" key="5">
    <source>
        <dbReference type="PROSITE" id="PS52004"/>
    </source>
</evidence>
<dbReference type="EMBL" id="LDOU01000007">
    <property type="protein sequence ID" value="KLV09961.1"/>
    <property type="molecule type" value="Genomic_DNA"/>
</dbReference>
<dbReference type="STRING" id="320778.ABT57_09840"/>
<dbReference type="InterPro" id="IPR014031">
    <property type="entry name" value="Ketoacyl_synth_C"/>
</dbReference>
<evidence type="ECO:0000313" key="6">
    <source>
        <dbReference type="EMBL" id="KLV09961.1"/>
    </source>
</evidence>
<dbReference type="Proteomes" id="UP000035909">
    <property type="component" value="Unassembled WGS sequence"/>
</dbReference>
<evidence type="ECO:0000256" key="2">
    <source>
        <dbReference type="ARBA" id="ARBA00008467"/>
    </source>
</evidence>
<dbReference type="PROSITE" id="PS52004">
    <property type="entry name" value="KS3_2"/>
    <property type="match status" value="1"/>
</dbReference>
<dbReference type="PATRIC" id="fig|320778.3.peg.2146"/>
<keyword evidence="3 4" id="KW-0808">Transferase</keyword>
<dbReference type="PROSITE" id="PS00606">
    <property type="entry name" value="KS3_1"/>
    <property type="match status" value="1"/>
</dbReference>
<dbReference type="InterPro" id="IPR020841">
    <property type="entry name" value="PKS_Beta-ketoAc_synthase_dom"/>
</dbReference>
<dbReference type="Pfam" id="PF00109">
    <property type="entry name" value="ketoacyl-synt"/>
    <property type="match status" value="1"/>
</dbReference>
<dbReference type="EC" id="2.3.1.41" evidence="6"/>
<dbReference type="InterPro" id="IPR018201">
    <property type="entry name" value="Ketoacyl_synth_AS"/>
</dbReference>
<evidence type="ECO:0000256" key="3">
    <source>
        <dbReference type="ARBA" id="ARBA00022679"/>
    </source>
</evidence>
<protein>
    <submittedName>
        <fullName evidence="6">3-oxoacyl-ACP synthase</fullName>
        <ecNumber evidence="6">2.3.1.41</ecNumber>
    </submittedName>
</protein>
<dbReference type="PANTHER" id="PTHR11712:SF320">
    <property type="entry name" value="BETA-KETOACYL SYNTHASE"/>
    <property type="match status" value="1"/>
</dbReference>
<dbReference type="InterPro" id="IPR000794">
    <property type="entry name" value="Beta-ketoacyl_synthase"/>
</dbReference>
<reference evidence="6 7" key="1">
    <citation type="submission" date="2015-05" db="EMBL/GenBank/DDBJ databases">
        <title>Photobacterium galathea sp. nov.</title>
        <authorList>
            <person name="Machado H."/>
            <person name="Gram L."/>
        </authorList>
    </citation>
    <scope>NUCLEOTIDE SEQUENCE [LARGE SCALE GENOMIC DNA]</scope>
    <source>
        <strain evidence="6 7">DSM 22954</strain>
    </source>
</reference>
<organism evidence="6 7">
    <name type="scientific">Photobacterium ganghwense</name>
    <dbReference type="NCBI Taxonomy" id="320778"/>
    <lineage>
        <taxon>Bacteria</taxon>
        <taxon>Pseudomonadati</taxon>
        <taxon>Pseudomonadota</taxon>
        <taxon>Gammaproteobacteria</taxon>
        <taxon>Vibrionales</taxon>
        <taxon>Vibrionaceae</taxon>
        <taxon>Photobacterium</taxon>
    </lineage>
</organism>
<evidence type="ECO:0000313" key="7">
    <source>
        <dbReference type="Proteomes" id="UP000035909"/>
    </source>
</evidence>
<dbReference type="NCBIfam" id="NF006618">
    <property type="entry name" value="PRK09185.1"/>
    <property type="match status" value="1"/>
</dbReference>
<evidence type="ECO:0000256" key="1">
    <source>
        <dbReference type="ARBA" id="ARBA00005194"/>
    </source>
</evidence>
<dbReference type="Gene3D" id="3.40.47.10">
    <property type="match status" value="1"/>
</dbReference>
<accession>A0A0J1HEB7</accession>
<dbReference type="OrthoDB" id="9808669at2"/>
<keyword evidence="6" id="KW-0012">Acyltransferase</keyword>
<dbReference type="GO" id="GO:0004315">
    <property type="term" value="F:3-oxoacyl-[acyl-carrier-protein] synthase activity"/>
    <property type="evidence" value="ECO:0007669"/>
    <property type="project" value="UniProtKB-EC"/>
</dbReference>
<dbReference type="SUPFAM" id="SSF53901">
    <property type="entry name" value="Thiolase-like"/>
    <property type="match status" value="2"/>
</dbReference>